<dbReference type="Pfam" id="PF04069">
    <property type="entry name" value="OpuAC"/>
    <property type="match status" value="1"/>
</dbReference>
<dbReference type="SUPFAM" id="SSF53850">
    <property type="entry name" value="Periplasmic binding protein-like II"/>
    <property type="match status" value="1"/>
</dbReference>
<sequence>MRSRTVLALAGIVAAGALALTGCSGSSGTGGGGGGDAQGDELSGLTGDIGAKDFSEQYILAHLTSQLLNAHGADTKANTQLVGSANVRQALENDEFLGYWEYTGTSWITYNGNTTPIPDAQEQFDAVKKADAEKGIAWIDPAELNNTYAFAIRSDKAKELGVTKLSDIAKLPESEQTFCIESEFSTRDDGWPGLKSAYGITVPDSNVSLLDTGVIYTATQKGDDCNFGEVFQTDGRISALDLTVMQDDKKFFPVYQGAFTLKQSTLDEYPAIADVLKPLSDLLTTETMQQLNAKADVDGEDPEDIATDFLTENGLIG</sequence>
<proteinExistence type="predicted"/>
<evidence type="ECO:0000313" key="1">
    <source>
        <dbReference type="EMBL" id="ARJ04210.1"/>
    </source>
</evidence>
<evidence type="ECO:0000313" key="2">
    <source>
        <dbReference type="Proteomes" id="UP000192775"/>
    </source>
</evidence>
<organism evidence="1 2">
    <name type="scientific">Cnuibacter physcomitrellae</name>
    <dbReference type="NCBI Taxonomy" id="1619308"/>
    <lineage>
        <taxon>Bacteria</taxon>
        <taxon>Bacillati</taxon>
        <taxon>Actinomycetota</taxon>
        <taxon>Actinomycetes</taxon>
        <taxon>Micrococcales</taxon>
        <taxon>Microbacteriaceae</taxon>
        <taxon>Cnuibacter</taxon>
    </lineage>
</organism>
<reference evidence="1 2" key="1">
    <citation type="submission" date="2017-04" db="EMBL/GenBank/DDBJ databases">
        <authorList>
            <person name="Afonso C.L."/>
            <person name="Miller P.J."/>
            <person name="Scott M.A."/>
            <person name="Spackman E."/>
            <person name="Goraichik I."/>
            <person name="Dimitrov K.M."/>
            <person name="Suarez D.L."/>
            <person name="Swayne D.E."/>
        </authorList>
    </citation>
    <scope>NUCLEOTIDE SEQUENCE [LARGE SCALE GENOMIC DNA]</scope>
    <source>
        <strain evidence="2">XA(T)</strain>
    </source>
</reference>
<accession>A0A1X9LQN4</accession>
<name>A0A1X9LQN4_9MICO</name>
<dbReference type="Proteomes" id="UP000192775">
    <property type="component" value="Chromosome"/>
</dbReference>
<protein>
    <submittedName>
        <fullName evidence="1">Glycine/betaine ABC transporter substrate-binding protein</fullName>
    </submittedName>
</protein>
<keyword evidence="2" id="KW-1185">Reference proteome</keyword>
<dbReference type="CDD" id="cd13611">
    <property type="entry name" value="PBP2_YehZ"/>
    <property type="match status" value="1"/>
</dbReference>
<dbReference type="GO" id="GO:0022857">
    <property type="term" value="F:transmembrane transporter activity"/>
    <property type="evidence" value="ECO:0007669"/>
    <property type="project" value="InterPro"/>
</dbReference>
<dbReference type="AlphaFoldDB" id="A0A1X9LQN4"/>
<dbReference type="KEGG" id="cphy:B5808_02435"/>
<dbReference type="RefSeq" id="WP_085018116.1">
    <property type="nucleotide sequence ID" value="NZ_BMHD01000001.1"/>
</dbReference>
<gene>
    <name evidence="1" type="ORF">B5808_02435</name>
</gene>
<dbReference type="STRING" id="1619308.B5808_02435"/>
<dbReference type="InterPro" id="IPR007210">
    <property type="entry name" value="ABC_Gly_betaine_transp_sub-bd"/>
</dbReference>
<dbReference type="GO" id="GO:0043190">
    <property type="term" value="C:ATP-binding cassette (ABC) transporter complex"/>
    <property type="evidence" value="ECO:0007669"/>
    <property type="project" value="InterPro"/>
</dbReference>
<dbReference type="Gene3D" id="3.40.190.120">
    <property type="entry name" value="Osmoprotection protein (prox), domain 2"/>
    <property type="match status" value="1"/>
</dbReference>
<dbReference type="PROSITE" id="PS51257">
    <property type="entry name" value="PROKAR_LIPOPROTEIN"/>
    <property type="match status" value="1"/>
</dbReference>
<dbReference type="Gene3D" id="3.40.190.10">
    <property type="entry name" value="Periplasmic binding protein-like II"/>
    <property type="match status" value="1"/>
</dbReference>
<dbReference type="EMBL" id="CP020715">
    <property type="protein sequence ID" value="ARJ04210.1"/>
    <property type="molecule type" value="Genomic_DNA"/>
</dbReference>